<dbReference type="PANTHER" id="PTHR30432">
    <property type="entry name" value="TRANSCRIPTIONAL REGULATOR MODE"/>
    <property type="match status" value="1"/>
</dbReference>
<proteinExistence type="predicted"/>
<evidence type="ECO:0000259" key="3">
    <source>
        <dbReference type="PROSITE" id="PS51866"/>
    </source>
</evidence>
<organism evidence="4 5">
    <name type="scientific">Saezia sanguinis</name>
    <dbReference type="NCBI Taxonomy" id="1965230"/>
    <lineage>
        <taxon>Bacteria</taxon>
        <taxon>Pseudomonadati</taxon>
        <taxon>Pseudomonadota</taxon>
        <taxon>Betaproteobacteria</taxon>
        <taxon>Burkholderiales</taxon>
        <taxon>Saeziaceae</taxon>
        <taxon>Saezia</taxon>
    </lineage>
</organism>
<name>A0A433S9T9_9BURK</name>
<dbReference type="InterPro" id="IPR004606">
    <property type="entry name" value="Mop_domain"/>
</dbReference>
<dbReference type="InterPro" id="IPR051815">
    <property type="entry name" value="Molybdate_resp_trans_reg"/>
</dbReference>
<dbReference type="InterPro" id="IPR008995">
    <property type="entry name" value="Mo/tungstate-bd_C_term_dom"/>
</dbReference>
<feature type="domain" description="Mop" evidence="3">
    <location>
        <begin position="74"/>
        <end position="140"/>
    </location>
</feature>
<keyword evidence="5" id="KW-1185">Reference proteome</keyword>
<feature type="domain" description="Mop" evidence="3">
    <location>
        <begin position="2"/>
        <end position="68"/>
    </location>
</feature>
<protein>
    <submittedName>
        <fullName evidence="4">Molybdenum-pterin-binding protein MopA</fullName>
    </submittedName>
</protein>
<dbReference type="NCBIfam" id="TIGR00638">
    <property type="entry name" value="Mop"/>
    <property type="match status" value="2"/>
</dbReference>
<dbReference type="EMBL" id="PQSP01000012">
    <property type="protein sequence ID" value="RUS65506.1"/>
    <property type="molecule type" value="Genomic_DNA"/>
</dbReference>
<dbReference type="Gene3D" id="2.40.50.100">
    <property type="match status" value="2"/>
</dbReference>
<dbReference type="PANTHER" id="PTHR30432:SF1">
    <property type="entry name" value="DNA-BINDING TRANSCRIPTIONAL DUAL REGULATOR MODE"/>
    <property type="match status" value="1"/>
</dbReference>
<dbReference type="InterPro" id="IPR005116">
    <property type="entry name" value="Transp-assoc_OB_typ1"/>
</dbReference>
<dbReference type="Pfam" id="PF03459">
    <property type="entry name" value="TOBE"/>
    <property type="match status" value="2"/>
</dbReference>
<reference evidence="4 5" key="1">
    <citation type="submission" date="2018-01" db="EMBL/GenBank/DDBJ databases">
        <title>Saezia sanguinis gen. nov., sp. nov., in the order Burkholderiales isolated from human blood.</title>
        <authorList>
            <person name="Medina-Pascual M.J."/>
            <person name="Valdezate S."/>
            <person name="Monzon S."/>
            <person name="Cuesta I."/>
            <person name="Carrasco G."/>
            <person name="Villalon P."/>
            <person name="Saez-Nieto J.A."/>
        </authorList>
    </citation>
    <scope>NUCLEOTIDE SEQUENCE [LARGE SCALE GENOMIC DNA]</scope>
    <source>
        <strain evidence="4 5">CNM695-12</strain>
    </source>
</reference>
<accession>A0A433S9T9</accession>
<dbReference type="GO" id="GO:0015689">
    <property type="term" value="P:molybdate ion transport"/>
    <property type="evidence" value="ECO:0007669"/>
    <property type="project" value="InterPro"/>
</dbReference>
<dbReference type="OrthoDB" id="9800709at2"/>
<dbReference type="PROSITE" id="PS51866">
    <property type="entry name" value="MOP"/>
    <property type="match status" value="2"/>
</dbReference>
<evidence type="ECO:0000256" key="2">
    <source>
        <dbReference type="PROSITE-ProRule" id="PRU01213"/>
    </source>
</evidence>
<evidence type="ECO:0000256" key="1">
    <source>
        <dbReference type="ARBA" id="ARBA00022505"/>
    </source>
</evidence>
<dbReference type="RefSeq" id="WP_126981115.1">
    <property type="nucleotide sequence ID" value="NZ_PQSP01000012.1"/>
</dbReference>
<gene>
    <name evidence="4" type="primary">mopA_1</name>
    <name evidence="4" type="ORF">CUZ56_02963</name>
</gene>
<dbReference type="Proteomes" id="UP000286947">
    <property type="component" value="Unassembled WGS sequence"/>
</dbReference>
<keyword evidence="1 2" id="KW-0500">Molybdenum</keyword>
<sequence>MKTSARNCFEGTVVQVKRGAVNDEVELEVGHGIKITAIITHESTEKLGVKTGVKAFALVKASFVIVATDIQGVKLSTRNCLAGNVTQVEPGAVNSEVVIDLGNGCLITAIITNQSCKNMGLKAGVSATAIFKASSVILGVAS</sequence>
<comment type="caution">
    <text evidence="4">The sequence shown here is derived from an EMBL/GenBank/DDBJ whole genome shotgun (WGS) entry which is preliminary data.</text>
</comment>
<evidence type="ECO:0000313" key="4">
    <source>
        <dbReference type="EMBL" id="RUS65506.1"/>
    </source>
</evidence>
<dbReference type="AlphaFoldDB" id="A0A433S9T9"/>
<dbReference type="SUPFAM" id="SSF50331">
    <property type="entry name" value="MOP-like"/>
    <property type="match status" value="2"/>
</dbReference>
<evidence type="ECO:0000313" key="5">
    <source>
        <dbReference type="Proteomes" id="UP000286947"/>
    </source>
</evidence>